<keyword evidence="1" id="KW-0961">Cell wall biogenesis/degradation</keyword>
<feature type="domain" description="L,D-TPase catalytic" evidence="2">
    <location>
        <begin position="3"/>
        <end position="176"/>
    </location>
</feature>
<dbReference type="GO" id="GO:0008360">
    <property type="term" value="P:regulation of cell shape"/>
    <property type="evidence" value="ECO:0007669"/>
    <property type="project" value="UniProtKB-UniRule"/>
</dbReference>
<comment type="pathway">
    <text evidence="1">Cell wall biogenesis; peptidoglycan biosynthesis.</text>
</comment>
<dbReference type="GO" id="GO:0071555">
    <property type="term" value="P:cell wall organization"/>
    <property type="evidence" value="ECO:0007669"/>
    <property type="project" value="UniProtKB-UniRule"/>
</dbReference>
<organism evidence="3 4">
    <name type="scientific">Acetobacter peroxydans</name>
    <dbReference type="NCBI Taxonomy" id="104098"/>
    <lineage>
        <taxon>Bacteria</taxon>
        <taxon>Pseudomonadati</taxon>
        <taxon>Pseudomonadota</taxon>
        <taxon>Alphaproteobacteria</taxon>
        <taxon>Acetobacterales</taxon>
        <taxon>Acetobacteraceae</taxon>
        <taxon>Acetobacter</taxon>
    </lineage>
</organism>
<protein>
    <recommendedName>
        <fullName evidence="2">L,D-TPase catalytic domain-containing protein</fullName>
    </recommendedName>
</protein>
<dbReference type="Pfam" id="PF03734">
    <property type="entry name" value="YkuD"/>
    <property type="match status" value="1"/>
</dbReference>
<proteinExistence type="predicted"/>
<dbReference type="Proteomes" id="UP000317730">
    <property type="component" value="Unassembled WGS sequence"/>
</dbReference>
<keyword evidence="1" id="KW-0573">Peptidoglycan synthesis</keyword>
<dbReference type="InterPro" id="IPR005490">
    <property type="entry name" value="LD_TPept_cat_dom"/>
</dbReference>
<evidence type="ECO:0000259" key="2">
    <source>
        <dbReference type="PROSITE" id="PS52029"/>
    </source>
</evidence>
<comment type="caution">
    <text evidence="3">The sequence shown here is derived from an EMBL/GenBank/DDBJ whole genome shotgun (WGS) entry which is preliminary data.</text>
</comment>
<name>A0A4Y3TWD8_9PROT</name>
<dbReference type="GO" id="GO:0009252">
    <property type="term" value="P:peptidoglycan biosynthetic process"/>
    <property type="evidence" value="ECO:0007669"/>
    <property type="project" value="UniProtKB-KW"/>
</dbReference>
<evidence type="ECO:0000313" key="3">
    <source>
        <dbReference type="EMBL" id="GEB86018.1"/>
    </source>
</evidence>
<dbReference type="AlphaFoldDB" id="A0A4Y3TWD8"/>
<reference evidence="3 4" key="1">
    <citation type="submission" date="2019-06" db="EMBL/GenBank/DDBJ databases">
        <title>Whole genome shotgun sequence of Acetobacter peroxydans NBRC 13755.</title>
        <authorList>
            <person name="Hosoyama A."/>
            <person name="Uohara A."/>
            <person name="Ohji S."/>
            <person name="Ichikawa N."/>
        </authorList>
    </citation>
    <scope>NUCLEOTIDE SEQUENCE [LARGE SCALE GENOMIC DNA]</scope>
    <source>
        <strain evidence="3 4">NBRC 13755</strain>
    </source>
</reference>
<gene>
    <name evidence="3" type="ORF">APE01nite_18150</name>
</gene>
<feature type="active site" description="Proton donor/acceptor" evidence="1">
    <location>
        <position position="136"/>
    </location>
</feature>
<keyword evidence="1" id="KW-0133">Cell shape</keyword>
<dbReference type="GO" id="GO:0016740">
    <property type="term" value="F:transferase activity"/>
    <property type="evidence" value="ECO:0007669"/>
    <property type="project" value="InterPro"/>
</dbReference>
<dbReference type="PROSITE" id="PS52029">
    <property type="entry name" value="LD_TPASE"/>
    <property type="match status" value="1"/>
</dbReference>
<dbReference type="EMBL" id="BJMV01000009">
    <property type="protein sequence ID" value="GEB86018.1"/>
    <property type="molecule type" value="Genomic_DNA"/>
</dbReference>
<dbReference type="PANTHER" id="PTHR38589:SF1">
    <property type="entry name" value="BLR0621 PROTEIN"/>
    <property type="match status" value="1"/>
</dbReference>
<evidence type="ECO:0000313" key="4">
    <source>
        <dbReference type="Proteomes" id="UP000317730"/>
    </source>
</evidence>
<feature type="active site" description="Nucleophile" evidence="1">
    <location>
        <position position="148"/>
    </location>
</feature>
<keyword evidence="4" id="KW-1185">Reference proteome</keyword>
<evidence type="ECO:0000256" key="1">
    <source>
        <dbReference type="PROSITE-ProRule" id="PRU01373"/>
    </source>
</evidence>
<accession>A0A4Y3TWD8</accession>
<sequence>MILMIHIYAGADSLSDARLHCGHNIMKARIGQNGLSEHKREGDLCTPTGIYPLRRVFYRADRIARPVTALPLVPLAPTDGWCDDPASPDYNRLVTLPHPARHERLWRDDHVYDLIVVIGYNDEPARSGAGSAIFMHLQRADLAPTEGCVALTEKDLRTVLAARAQAITIHPRGVQA</sequence>
<dbReference type="PANTHER" id="PTHR38589">
    <property type="entry name" value="BLR0621 PROTEIN"/>
    <property type="match status" value="1"/>
</dbReference>